<dbReference type="OrthoDB" id="10030083at2759"/>
<evidence type="ECO:0000256" key="5">
    <source>
        <dbReference type="ARBA" id="ARBA00022989"/>
    </source>
</evidence>
<gene>
    <name evidence="10" type="ORF">CCACVL1_22387</name>
</gene>
<evidence type="ECO:0000256" key="6">
    <source>
        <dbReference type="ARBA" id="ARBA00023136"/>
    </source>
</evidence>
<dbReference type="Gramene" id="OMO63601">
    <property type="protein sequence ID" value="OMO63601"/>
    <property type="gene ID" value="CCACVL1_22387"/>
</dbReference>
<evidence type="ECO:0000256" key="3">
    <source>
        <dbReference type="ARBA" id="ARBA00022692"/>
    </source>
</evidence>
<feature type="compositionally biased region" description="Basic and acidic residues" evidence="7">
    <location>
        <begin position="342"/>
        <end position="358"/>
    </location>
</feature>
<dbReference type="GO" id="GO:0004601">
    <property type="term" value="F:peroxidase activity"/>
    <property type="evidence" value="ECO:0007669"/>
    <property type="project" value="UniProtKB-KW"/>
</dbReference>
<dbReference type="GO" id="GO:0006644">
    <property type="term" value="P:phospholipid metabolic process"/>
    <property type="evidence" value="ECO:0007669"/>
    <property type="project" value="InterPro"/>
</dbReference>
<dbReference type="InterPro" id="IPR036938">
    <property type="entry name" value="PAP2/HPO_sf"/>
</dbReference>
<dbReference type="AlphaFoldDB" id="A0A1R3H014"/>
<keyword evidence="10" id="KW-0575">Peroxidase</keyword>
<evidence type="ECO:0000256" key="8">
    <source>
        <dbReference type="SAM" id="Phobius"/>
    </source>
</evidence>
<dbReference type="GO" id="GO:0008195">
    <property type="term" value="F:phosphatidate phosphatase activity"/>
    <property type="evidence" value="ECO:0007669"/>
    <property type="project" value="TreeGrafter"/>
</dbReference>
<comment type="subcellular location">
    <subcellularLocation>
        <location evidence="1">Membrane</location>
        <topology evidence="1">Multi-pass membrane protein</topology>
    </subcellularLocation>
</comment>
<evidence type="ECO:0000256" key="2">
    <source>
        <dbReference type="ARBA" id="ARBA00008816"/>
    </source>
</evidence>
<dbReference type="Gene3D" id="1.20.144.10">
    <property type="entry name" value="Phosphatidic acid phosphatase type 2/haloperoxidase"/>
    <property type="match status" value="1"/>
</dbReference>
<keyword evidence="10" id="KW-0560">Oxidoreductase</keyword>
<feature type="transmembrane region" description="Helical" evidence="8">
    <location>
        <begin position="100"/>
        <end position="121"/>
    </location>
</feature>
<evidence type="ECO:0000313" key="10">
    <source>
        <dbReference type="EMBL" id="OMO63601.1"/>
    </source>
</evidence>
<dbReference type="SMART" id="SM00014">
    <property type="entry name" value="acidPPc"/>
    <property type="match status" value="1"/>
</dbReference>
<evidence type="ECO:0000313" key="11">
    <source>
        <dbReference type="Proteomes" id="UP000188268"/>
    </source>
</evidence>
<feature type="transmembrane region" description="Helical" evidence="8">
    <location>
        <begin position="200"/>
        <end position="216"/>
    </location>
</feature>
<proteinExistence type="inferred from homology"/>
<evidence type="ECO:0000259" key="9">
    <source>
        <dbReference type="SMART" id="SM00014"/>
    </source>
</evidence>
<feature type="transmembrane region" description="Helical" evidence="8">
    <location>
        <begin position="133"/>
        <end position="151"/>
    </location>
</feature>
<keyword evidence="6 8" id="KW-0472">Membrane</keyword>
<keyword evidence="11" id="KW-1185">Reference proteome</keyword>
<evidence type="ECO:0000256" key="7">
    <source>
        <dbReference type="SAM" id="MobiDB-lite"/>
    </source>
</evidence>
<dbReference type="GO" id="GO:0046839">
    <property type="term" value="P:phospholipid dephosphorylation"/>
    <property type="evidence" value="ECO:0007669"/>
    <property type="project" value="TreeGrafter"/>
</dbReference>
<keyword evidence="4" id="KW-0378">Hydrolase</keyword>
<feature type="transmembrane region" description="Helical" evidence="8">
    <location>
        <begin position="228"/>
        <end position="247"/>
    </location>
</feature>
<protein>
    <submittedName>
        <fullName evidence="10">Phosphatidic acid phosphatase type 2/haloperoxidase</fullName>
    </submittedName>
</protein>
<dbReference type="SUPFAM" id="SSF48317">
    <property type="entry name" value="Acid phosphatase/Vanadium-dependent haloperoxidase"/>
    <property type="match status" value="1"/>
</dbReference>
<feature type="region of interest" description="Disordered" evidence="7">
    <location>
        <begin position="330"/>
        <end position="358"/>
    </location>
</feature>
<comment type="caution">
    <text evidence="10">The sequence shown here is derived from an EMBL/GenBank/DDBJ whole genome shotgun (WGS) entry which is preliminary data.</text>
</comment>
<dbReference type="InterPro" id="IPR043216">
    <property type="entry name" value="PAP-like"/>
</dbReference>
<dbReference type="InterPro" id="IPR000326">
    <property type="entry name" value="PAP2/HPO"/>
</dbReference>
<dbReference type="OMA" id="GKEESKW"/>
<reference evidence="10 11" key="1">
    <citation type="submission" date="2013-09" db="EMBL/GenBank/DDBJ databases">
        <title>Corchorus capsularis genome sequencing.</title>
        <authorList>
            <person name="Alam M."/>
            <person name="Haque M.S."/>
            <person name="Islam M.S."/>
            <person name="Emdad E.M."/>
            <person name="Islam M.M."/>
            <person name="Ahmed B."/>
            <person name="Halim A."/>
            <person name="Hossen Q.M.M."/>
            <person name="Hossain M.Z."/>
            <person name="Ahmed R."/>
            <person name="Khan M.M."/>
            <person name="Islam R."/>
            <person name="Rashid M.M."/>
            <person name="Khan S.A."/>
            <person name="Rahman M.S."/>
            <person name="Alam M."/>
        </authorList>
    </citation>
    <scope>NUCLEOTIDE SEQUENCE [LARGE SCALE GENOMIC DNA]</scope>
    <source>
        <strain evidence="11">cv. CVL-1</strain>
        <tissue evidence="10">Whole seedling</tissue>
    </source>
</reference>
<feature type="transmembrane region" description="Helical" evidence="8">
    <location>
        <begin position="259"/>
        <end position="277"/>
    </location>
</feature>
<dbReference type="STRING" id="210143.A0A1R3H014"/>
<evidence type="ECO:0000256" key="4">
    <source>
        <dbReference type="ARBA" id="ARBA00022801"/>
    </source>
</evidence>
<dbReference type="EMBL" id="AWWV01012916">
    <property type="protein sequence ID" value="OMO63601.1"/>
    <property type="molecule type" value="Genomic_DNA"/>
</dbReference>
<keyword evidence="3 8" id="KW-0812">Transmembrane</keyword>
<dbReference type="PANTHER" id="PTHR10165">
    <property type="entry name" value="LIPID PHOSPHATE PHOSPHATASE"/>
    <property type="match status" value="1"/>
</dbReference>
<organism evidence="10 11">
    <name type="scientific">Corchorus capsularis</name>
    <name type="common">Jute</name>
    <dbReference type="NCBI Taxonomy" id="210143"/>
    <lineage>
        <taxon>Eukaryota</taxon>
        <taxon>Viridiplantae</taxon>
        <taxon>Streptophyta</taxon>
        <taxon>Embryophyta</taxon>
        <taxon>Tracheophyta</taxon>
        <taxon>Spermatophyta</taxon>
        <taxon>Magnoliopsida</taxon>
        <taxon>eudicotyledons</taxon>
        <taxon>Gunneridae</taxon>
        <taxon>Pentapetalae</taxon>
        <taxon>rosids</taxon>
        <taxon>malvids</taxon>
        <taxon>Malvales</taxon>
        <taxon>Malvaceae</taxon>
        <taxon>Grewioideae</taxon>
        <taxon>Apeibeae</taxon>
        <taxon>Corchorus</taxon>
    </lineage>
</organism>
<feature type="transmembrane region" description="Helical" evidence="8">
    <location>
        <begin position="60"/>
        <end position="80"/>
    </location>
</feature>
<sequence length="358" mass="41218">MAWTKLRSLFSLLNFQHMLQKRRQEREKQAESRRSREAEIGRHYIKTHGAKVAKDHMHDWIILMLLAVIEVALFVIHPFYRFVGKDMMTDLKYPMKSNTVPIWSVPMYSVLLPICVFLLVYHRRRDVYDLHHSVLGLLFAVLITAVITDAIKNAVGRPRPDFFWRCFPDGKDVYDRWGNVICHGNKADIKEGHKSFPSGHSSWSFAGLGFLSLYLSGKIKVFDRKGHVAKLCIIILPLLAASLVAISRVDDYWHHWNDVFAGGFLGLVVATFCYRQFFPNPYDDDGWGPYAYFEALIEESNRNNGEASQTTNALHVQAMEVIHVVDHQTPPSNGDNFSSPHLDLDQNSRLDDLEYGRR</sequence>
<accession>A0A1R3H014</accession>
<dbReference type="GO" id="GO:0016020">
    <property type="term" value="C:membrane"/>
    <property type="evidence" value="ECO:0007669"/>
    <property type="project" value="UniProtKB-SubCell"/>
</dbReference>
<comment type="similarity">
    <text evidence="2">Belongs to the PA-phosphatase related phosphoesterase family.</text>
</comment>
<name>A0A1R3H014_COCAP</name>
<feature type="domain" description="Phosphatidic acid phosphatase type 2/haloperoxidase" evidence="9">
    <location>
        <begin position="134"/>
        <end position="274"/>
    </location>
</feature>
<keyword evidence="5 8" id="KW-1133">Transmembrane helix</keyword>
<dbReference type="FunFam" id="1.20.144.10:FF:000001">
    <property type="entry name" value="Lipid phosphate phosphatase 2"/>
    <property type="match status" value="1"/>
</dbReference>
<evidence type="ECO:0000256" key="1">
    <source>
        <dbReference type="ARBA" id="ARBA00004141"/>
    </source>
</evidence>
<dbReference type="Pfam" id="PF01569">
    <property type="entry name" value="PAP2"/>
    <property type="match status" value="1"/>
</dbReference>
<dbReference type="CDD" id="cd03390">
    <property type="entry name" value="PAP2_containing_1_like"/>
    <property type="match status" value="1"/>
</dbReference>
<dbReference type="Proteomes" id="UP000188268">
    <property type="component" value="Unassembled WGS sequence"/>
</dbReference>
<feature type="compositionally biased region" description="Polar residues" evidence="7">
    <location>
        <begin position="330"/>
        <end position="339"/>
    </location>
</feature>
<dbReference type="PANTHER" id="PTHR10165:SF205">
    <property type="entry name" value="LIPID PHOSPHATE PHOSPHATASE 2-LIKE"/>
    <property type="match status" value="1"/>
</dbReference>